<dbReference type="EMBL" id="JAVHJL010000003">
    <property type="protein sequence ID" value="KAK6507522.1"/>
    <property type="molecule type" value="Genomic_DNA"/>
</dbReference>
<dbReference type="AlphaFoldDB" id="A0AAV9WFB7"/>
<dbReference type="Proteomes" id="UP001370758">
    <property type="component" value="Unassembled WGS sequence"/>
</dbReference>
<reference evidence="2 3" key="1">
    <citation type="submission" date="2023-08" db="EMBL/GenBank/DDBJ databases">
        <authorList>
            <person name="Palmer J.M."/>
        </authorList>
    </citation>
    <scope>NUCLEOTIDE SEQUENCE [LARGE SCALE GENOMIC DNA]</scope>
    <source>
        <strain evidence="2 3">TWF481</strain>
    </source>
</reference>
<protein>
    <submittedName>
        <fullName evidence="2">Uncharacterized protein</fullName>
    </submittedName>
</protein>
<feature type="region of interest" description="Disordered" evidence="1">
    <location>
        <begin position="18"/>
        <end position="44"/>
    </location>
</feature>
<keyword evidence="3" id="KW-1185">Reference proteome</keyword>
<evidence type="ECO:0000256" key="1">
    <source>
        <dbReference type="SAM" id="MobiDB-lite"/>
    </source>
</evidence>
<accession>A0AAV9WFB7</accession>
<proteinExistence type="predicted"/>
<sequence length="129" mass="14973">MRRMVMVREATRAEMTQFQSEENKLGELQRGVNQPAGAATETRADVVSAETKHLERVEKGAKVTQEVKKPEEVRGEVDHEVKSFNRRGQEVRIQTMRAREAEDPDVERFGYGGWAGEFFDKFRRHHRSK</sequence>
<gene>
    <name evidence="2" type="ORF">TWF481_005953</name>
</gene>
<comment type="caution">
    <text evidence="2">The sequence shown here is derived from an EMBL/GenBank/DDBJ whole genome shotgun (WGS) entry which is preliminary data.</text>
</comment>
<organism evidence="2 3">
    <name type="scientific">Arthrobotrys musiformis</name>
    <dbReference type="NCBI Taxonomy" id="47236"/>
    <lineage>
        <taxon>Eukaryota</taxon>
        <taxon>Fungi</taxon>
        <taxon>Dikarya</taxon>
        <taxon>Ascomycota</taxon>
        <taxon>Pezizomycotina</taxon>
        <taxon>Orbiliomycetes</taxon>
        <taxon>Orbiliales</taxon>
        <taxon>Orbiliaceae</taxon>
        <taxon>Arthrobotrys</taxon>
    </lineage>
</organism>
<name>A0AAV9WFB7_9PEZI</name>
<evidence type="ECO:0000313" key="2">
    <source>
        <dbReference type="EMBL" id="KAK6507522.1"/>
    </source>
</evidence>
<evidence type="ECO:0000313" key="3">
    <source>
        <dbReference type="Proteomes" id="UP001370758"/>
    </source>
</evidence>